<dbReference type="EMBL" id="JAFJMO010000012">
    <property type="protein sequence ID" value="KAJ8261349.1"/>
    <property type="molecule type" value="Genomic_DNA"/>
</dbReference>
<dbReference type="InterPro" id="IPR018130">
    <property type="entry name" value="Ribosomal_uS2_CS"/>
</dbReference>
<dbReference type="GO" id="GO:0003735">
    <property type="term" value="F:structural constituent of ribosome"/>
    <property type="evidence" value="ECO:0007669"/>
    <property type="project" value="InterPro"/>
</dbReference>
<name>A0A9Q1HTN1_CONCO</name>
<reference evidence="9" key="1">
    <citation type="journal article" date="2023" name="Science">
        <title>Genome structures resolve the early diversification of teleost fishes.</title>
        <authorList>
            <person name="Parey E."/>
            <person name="Louis A."/>
            <person name="Montfort J."/>
            <person name="Bouchez O."/>
            <person name="Roques C."/>
            <person name="Iampietro C."/>
            <person name="Lluch J."/>
            <person name="Castinel A."/>
            <person name="Donnadieu C."/>
            <person name="Desvignes T."/>
            <person name="Floi Bucao C."/>
            <person name="Jouanno E."/>
            <person name="Wen M."/>
            <person name="Mejri S."/>
            <person name="Dirks R."/>
            <person name="Jansen H."/>
            <person name="Henkel C."/>
            <person name="Chen W.J."/>
            <person name="Zahm M."/>
            <person name="Cabau C."/>
            <person name="Klopp C."/>
            <person name="Thompson A.W."/>
            <person name="Robinson-Rechavi M."/>
            <person name="Braasch I."/>
            <person name="Lecointre G."/>
            <person name="Bobe J."/>
            <person name="Postlethwait J.H."/>
            <person name="Berthelot C."/>
            <person name="Roest Crollius H."/>
            <person name="Guiguen Y."/>
        </authorList>
    </citation>
    <scope>NUCLEOTIDE SEQUENCE</scope>
    <source>
        <strain evidence="9">Concon-B</strain>
    </source>
</reference>
<keyword evidence="10" id="KW-1185">Reference proteome</keyword>
<dbReference type="OrthoDB" id="2320368at2759"/>
<gene>
    <name evidence="9" type="ORF">COCON_G00170720</name>
</gene>
<keyword evidence="4" id="KW-0496">Mitochondrion</keyword>
<evidence type="ECO:0000313" key="9">
    <source>
        <dbReference type="EMBL" id="KAJ8261349.1"/>
    </source>
</evidence>
<sequence>MASGHLAKALRLGSHRFFSVTHFGFQSRWYGTAIVAQTHHVQNDRKAPDDKILTLPLKHPDYFHLSELFSLKDLFQAKVHLGHKRGCRSRLMEPYLFGCRLEQDIIDLDTTMKHLQQALNFTAHVAYRGGVILFVSRRRQFSHLIENTARECGEYAHTRFWQGGLLTNAHVQYGPGVRLPDLMIFLNTLNNVFQQHVAIRDAAKMNIPTVGVLDSDCNPSLVTYPVPGNDDTPSSMELYCKLFKMTINRAKEKRKQMELLHGVTRPAAFYWRIRCPSEVFVRLSFKTGPQDPELPFPYLRCEYGATLCKLHR</sequence>
<comment type="similarity">
    <text evidence="2">Belongs to the universal ribosomal protein uS2 family.</text>
</comment>
<dbReference type="InterPro" id="IPR023591">
    <property type="entry name" value="Ribosomal_uS2_flav_dom_sf"/>
</dbReference>
<keyword evidence="5" id="KW-0687">Ribonucleoprotein</keyword>
<evidence type="ECO:0000256" key="6">
    <source>
        <dbReference type="ARBA" id="ARBA00059792"/>
    </source>
</evidence>
<comment type="subcellular location">
    <subcellularLocation>
        <location evidence="1">Mitochondrion</location>
    </subcellularLocation>
</comment>
<evidence type="ECO:0000256" key="1">
    <source>
        <dbReference type="ARBA" id="ARBA00004173"/>
    </source>
</evidence>
<evidence type="ECO:0000256" key="5">
    <source>
        <dbReference type="ARBA" id="ARBA00023274"/>
    </source>
</evidence>
<dbReference type="Proteomes" id="UP001152803">
    <property type="component" value="Unassembled WGS sequence"/>
</dbReference>
<evidence type="ECO:0000313" key="10">
    <source>
        <dbReference type="Proteomes" id="UP001152803"/>
    </source>
</evidence>
<evidence type="ECO:0000256" key="2">
    <source>
        <dbReference type="ARBA" id="ARBA00006242"/>
    </source>
</evidence>
<dbReference type="HAMAP" id="MF_00291_B">
    <property type="entry name" value="Ribosomal_uS2_B"/>
    <property type="match status" value="1"/>
</dbReference>
<dbReference type="CDD" id="cd01425">
    <property type="entry name" value="RPS2"/>
    <property type="match status" value="1"/>
</dbReference>
<proteinExistence type="inferred from homology"/>
<dbReference type="GO" id="GO:0006412">
    <property type="term" value="P:translation"/>
    <property type="evidence" value="ECO:0007669"/>
    <property type="project" value="InterPro"/>
</dbReference>
<dbReference type="PANTHER" id="PTHR12534">
    <property type="entry name" value="30S RIBOSOMAL PROTEIN S2 PROKARYOTIC AND ORGANELLAR"/>
    <property type="match status" value="1"/>
</dbReference>
<dbReference type="PROSITE" id="PS00962">
    <property type="entry name" value="RIBOSOMAL_S2_1"/>
    <property type="match status" value="1"/>
</dbReference>
<dbReference type="InterPro" id="IPR001865">
    <property type="entry name" value="Ribosomal_uS2"/>
</dbReference>
<evidence type="ECO:0000256" key="4">
    <source>
        <dbReference type="ARBA" id="ARBA00023128"/>
    </source>
</evidence>
<dbReference type="GO" id="GO:0005743">
    <property type="term" value="C:mitochondrial inner membrane"/>
    <property type="evidence" value="ECO:0007669"/>
    <property type="project" value="UniProtKB-ARBA"/>
</dbReference>
<dbReference type="FunFam" id="3.40.50.10490:FF:000026">
    <property type="entry name" value="28S ribosomal protein S2, mitochondrial"/>
    <property type="match status" value="1"/>
</dbReference>
<evidence type="ECO:0000256" key="7">
    <source>
        <dbReference type="ARBA" id="ARBA00071390"/>
    </source>
</evidence>
<dbReference type="InterPro" id="IPR005706">
    <property type="entry name" value="Ribosomal_uS2_bac/mit/plastid"/>
</dbReference>
<dbReference type="PRINTS" id="PR00395">
    <property type="entry name" value="RIBOSOMALS2"/>
</dbReference>
<dbReference type="SUPFAM" id="SSF52313">
    <property type="entry name" value="Ribosomal protein S2"/>
    <property type="match status" value="1"/>
</dbReference>
<protein>
    <recommendedName>
        <fullName evidence="7">Small ribosomal subunit protein uS2m</fullName>
    </recommendedName>
    <alternativeName>
        <fullName evidence="8">28S ribosomal protein S2, mitochondrial</fullName>
    </alternativeName>
</protein>
<organism evidence="9 10">
    <name type="scientific">Conger conger</name>
    <name type="common">Conger eel</name>
    <name type="synonym">Muraena conger</name>
    <dbReference type="NCBI Taxonomy" id="82655"/>
    <lineage>
        <taxon>Eukaryota</taxon>
        <taxon>Metazoa</taxon>
        <taxon>Chordata</taxon>
        <taxon>Craniata</taxon>
        <taxon>Vertebrata</taxon>
        <taxon>Euteleostomi</taxon>
        <taxon>Actinopterygii</taxon>
        <taxon>Neopterygii</taxon>
        <taxon>Teleostei</taxon>
        <taxon>Anguilliformes</taxon>
        <taxon>Congridae</taxon>
        <taxon>Conger</taxon>
    </lineage>
</organism>
<accession>A0A9Q1HTN1</accession>
<dbReference type="Gene3D" id="3.40.50.10490">
    <property type="entry name" value="Glucose-6-phosphate isomerase like protein, domain 1"/>
    <property type="match status" value="1"/>
</dbReference>
<dbReference type="AlphaFoldDB" id="A0A9Q1HTN1"/>
<comment type="function">
    <text evidence="6">Required for mitoribosome formation and stability, and mitochondrial translation.</text>
</comment>
<comment type="caution">
    <text evidence="9">The sequence shown here is derived from an EMBL/GenBank/DDBJ whole genome shotgun (WGS) entry which is preliminary data.</text>
</comment>
<dbReference type="Pfam" id="PF00318">
    <property type="entry name" value="Ribosomal_S2"/>
    <property type="match status" value="2"/>
</dbReference>
<dbReference type="GO" id="GO:0005763">
    <property type="term" value="C:mitochondrial small ribosomal subunit"/>
    <property type="evidence" value="ECO:0007669"/>
    <property type="project" value="UniProtKB-ARBA"/>
</dbReference>
<keyword evidence="3" id="KW-0689">Ribosomal protein</keyword>
<evidence type="ECO:0000256" key="3">
    <source>
        <dbReference type="ARBA" id="ARBA00022980"/>
    </source>
</evidence>
<evidence type="ECO:0000256" key="8">
    <source>
        <dbReference type="ARBA" id="ARBA00083109"/>
    </source>
</evidence>
<dbReference type="PANTHER" id="PTHR12534:SF0">
    <property type="entry name" value="SMALL RIBOSOMAL SUBUNIT PROTEIN US2M"/>
    <property type="match status" value="1"/>
</dbReference>